<feature type="domain" description="DUF397" evidence="1">
    <location>
        <begin position="12"/>
        <end position="65"/>
    </location>
</feature>
<organism evidence="2 3">
    <name type="scientific">Actinopolyspora alba</name>
    <dbReference type="NCBI Taxonomy" id="673379"/>
    <lineage>
        <taxon>Bacteria</taxon>
        <taxon>Bacillati</taxon>
        <taxon>Actinomycetota</taxon>
        <taxon>Actinomycetes</taxon>
        <taxon>Actinopolysporales</taxon>
        <taxon>Actinopolysporaceae</taxon>
        <taxon>Actinopolyspora</taxon>
        <taxon>Actinopolyspora alba group</taxon>
    </lineage>
</organism>
<protein>
    <recommendedName>
        <fullName evidence="1">DUF397 domain-containing protein</fullName>
    </recommendedName>
</protein>
<dbReference type="InterPro" id="IPR007278">
    <property type="entry name" value="DUF397"/>
</dbReference>
<accession>A0A1I1XNK8</accession>
<evidence type="ECO:0000313" key="2">
    <source>
        <dbReference type="EMBL" id="SFE08922.1"/>
    </source>
</evidence>
<dbReference type="AlphaFoldDB" id="A0A1I1XNK8"/>
<dbReference type="Pfam" id="PF04149">
    <property type="entry name" value="DUF397"/>
    <property type="match status" value="1"/>
</dbReference>
<keyword evidence="3" id="KW-1185">Reference proteome</keyword>
<sequence>MTRSPLDFPPDAEFRKSSYSNDHQGCVEVAVAADGGRWLRDTKDRSGPAHYYTPVEWQAFVAGVKDGEFG</sequence>
<gene>
    <name evidence="2" type="ORF">SAMN04487819_107299</name>
</gene>
<name>A0A1I1XNK8_9ACTN</name>
<dbReference type="Proteomes" id="UP000198716">
    <property type="component" value="Unassembled WGS sequence"/>
</dbReference>
<evidence type="ECO:0000259" key="1">
    <source>
        <dbReference type="Pfam" id="PF04149"/>
    </source>
</evidence>
<proteinExistence type="predicted"/>
<reference evidence="3" key="1">
    <citation type="submission" date="2016-10" db="EMBL/GenBank/DDBJ databases">
        <authorList>
            <person name="Varghese N."/>
            <person name="Submissions S."/>
        </authorList>
    </citation>
    <scope>NUCLEOTIDE SEQUENCE [LARGE SCALE GENOMIC DNA]</scope>
    <source>
        <strain evidence="3">DSM 45004</strain>
    </source>
</reference>
<dbReference type="RefSeq" id="WP_092927446.1">
    <property type="nucleotide sequence ID" value="NZ_FOMZ01000007.1"/>
</dbReference>
<dbReference type="EMBL" id="FOMZ01000007">
    <property type="protein sequence ID" value="SFE08922.1"/>
    <property type="molecule type" value="Genomic_DNA"/>
</dbReference>
<evidence type="ECO:0000313" key="3">
    <source>
        <dbReference type="Proteomes" id="UP000198716"/>
    </source>
</evidence>